<name>A0A291INB7_9GAMM</name>
<dbReference type="EMBL" id="LUUL01000062">
    <property type="protein sequence ID" value="OAI27744.1"/>
    <property type="molecule type" value="Genomic_DNA"/>
</dbReference>
<sequence length="143" mass="16253">MADAEIYRNYNFILEWGGQNGAYFTEIDGLSIDVETIDYREGGAAPAVRKLEGRVAYGNVVLRWGVSDNKDVWNWLMQSTRGKADRREISIILLKPYGQAEEATRWNLHNAWPCKWKGARLESLGQGVAIQTLEIAHEGLEQR</sequence>
<gene>
    <name evidence="1" type="ORF">A1356_08575</name>
</gene>
<dbReference type="Pfam" id="PF06841">
    <property type="entry name" value="Phage_T4_gp19"/>
    <property type="match status" value="1"/>
</dbReference>
<dbReference type="AlphaFoldDB" id="A0A291INB7"/>
<dbReference type="PANTHER" id="PTHR38009:SF1">
    <property type="entry name" value="CONSERVED HYPOTHETICAL PHAGE TAIL PROTEIN"/>
    <property type="match status" value="1"/>
</dbReference>
<reference evidence="1 2" key="1">
    <citation type="submission" date="2016-03" db="EMBL/GenBank/DDBJ databases">
        <authorList>
            <person name="Heylen K."/>
            <person name="De Vos P."/>
            <person name="Vekeman B."/>
        </authorList>
    </citation>
    <scope>NUCLEOTIDE SEQUENCE [LARGE SCALE GENOMIC DNA]</scope>
    <source>
        <strain evidence="1 2">R-49807</strain>
    </source>
</reference>
<dbReference type="NCBIfam" id="TIGR02241">
    <property type="entry name" value="conserved hypothetical phage tail region protein"/>
    <property type="match status" value="1"/>
</dbReference>
<evidence type="ECO:0000313" key="2">
    <source>
        <dbReference type="Proteomes" id="UP000077734"/>
    </source>
</evidence>
<dbReference type="Proteomes" id="UP000077734">
    <property type="component" value="Unassembled WGS sequence"/>
</dbReference>
<dbReference type="InterPro" id="IPR010667">
    <property type="entry name" value="Phage_T4_Gp19"/>
</dbReference>
<dbReference type="RefSeq" id="WP_064026101.1">
    <property type="nucleotide sequence ID" value="NZ_CP023669.1"/>
</dbReference>
<evidence type="ECO:0000313" key="1">
    <source>
        <dbReference type="EMBL" id="OAI27744.1"/>
    </source>
</evidence>
<proteinExistence type="predicted"/>
<comment type="caution">
    <text evidence="1">The sequence shown here is derived from an EMBL/GenBank/DDBJ whole genome shotgun (WGS) entry which is preliminary data.</text>
</comment>
<protein>
    <submittedName>
        <fullName evidence="1">Phage tail protein</fullName>
    </submittedName>
</protein>
<dbReference type="PANTHER" id="PTHR38009">
    <property type="entry name" value="CONSERVED HYPOTHETICAL PHAGE TAIL PROTEIN"/>
    <property type="match status" value="1"/>
</dbReference>
<dbReference type="GO" id="GO:0005198">
    <property type="term" value="F:structural molecule activity"/>
    <property type="evidence" value="ECO:0007669"/>
    <property type="project" value="InterPro"/>
</dbReference>
<dbReference type="KEGG" id="mko:MKLM6_3521"/>
<keyword evidence="2" id="KW-1185">Reference proteome</keyword>
<accession>A0A291INB7</accession>
<organism evidence="1 2">
    <name type="scientific">Methylomonas koyamae</name>
    <dbReference type="NCBI Taxonomy" id="702114"/>
    <lineage>
        <taxon>Bacteria</taxon>
        <taxon>Pseudomonadati</taxon>
        <taxon>Pseudomonadota</taxon>
        <taxon>Gammaproteobacteria</taxon>
        <taxon>Methylococcales</taxon>
        <taxon>Methylococcaceae</taxon>
        <taxon>Methylomonas</taxon>
    </lineage>
</organism>
<dbReference type="InterPro" id="IPR011747">
    <property type="entry name" value="CHP02241"/>
</dbReference>